<sequence>MNKLLCLLPAALLLAGCSGANVTSQLRALDTNSPEKVLRCESFSTGSSSVNETLEQYDGWAMVYASEYTTDNKTTTEMTMCFEKDAK</sequence>
<dbReference type="RefSeq" id="WP_120030149.1">
    <property type="nucleotide sequence ID" value="NZ_QVMU01000004.1"/>
</dbReference>
<dbReference type="EMBL" id="QVMU01000004">
    <property type="protein sequence ID" value="RJX72825.1"/>
    <property type="molecule type" value="Genomic_DNA"/>
</dbReference>
<feature type="chain" id="PRO_5017309374" description="Lipoprotein" evidence="1">
    <location>
        <begin position="21"/>
        <end position="87"/>
    </location>
</feature>
<organism evidence="2 3">
    <name type="scientific">Vibrio sinensis</name>
    <dbReference type="NCBI Taxonomy" id="2302434"/>
    <lineage>
        <taxon>Bacteria</taxon>
        <taxon>Pseudomonadati</taxon>
        <taxon>Pseudomonadota</taxon>
        <taxon>Gammaproteobacteria</taxon>
        <taxon>Vibrionales</taxon>
        <taxon>Vibrionaceae</taxon>
        <taxon>Vibrio</taxon>
    </lineage>
</organism>
<comment type="caution">
    <text evidence="2">The sequence shown here is derived from an EMBL/GenBank/DDBJ whole genome shotgun (WGS) entry which is preliminary data.</text>
</comment>
<dbReference type="AlphaFoldDB" id="A0A3A6QJR0"/>
<keyword evidence="3" id="KW-1185">Reference proteome</keyword>
<keyword evidence="1" id="KW-0732">Signal</keyword>
<evidence type="ECO:0000313" key="2">
    <source>
        <dbReference type="EMBL" id="RJX72825.1"/>
    </source>
</evidence>
<proteinExistence type="predicted"/>
<protein>
    <recommendedName>
        <fullName evidence="4">Lipoprotein</fullName>
    </recommendedName>
</protein>
<dbReference type="PROSITE" id="PS51257">
    <property type="entry name" value="PROKAR_LIPOPROTEIN"/>
    <property type="match status" value="1"/>
</dbReference>
<feature type="signal peptide" evidence="1">
    <location>
        <begin position="1"/>
        <end position="20"/>
    </location>
</feature>
<dbReference type="Proteomes" id="UP000273252">
    <property type="component" value="Unassembled WGS sequence"/>
</dbReference>
<evidence type="ECO:0000313" key="3">
    <source>
        <dbReference type="Proteomes" id="UP000273252"/>
    </source>
</evidence>
<reference evidence="2 3" key="1">
    <citation type="submission" date="2018-08" db="EMBL/GenBank/DDBJ databases">
        <title>Vibrio isolated from the Eastern China Marginal Seas.</title>
        <authorList>
            <person name="Li Y."/>
        </authorList>
    </citation>
    <scope>NUCLEOTIDE SEQUENCE [LARGE SCALE GENOMIC DNA]</scope>
    <source>
        <strain evidence="2 3">BEI233</strain>
    </source>
</reference>
<accession>A0A3A6QJR0</accession>
<evidence type="ECO:0000256" key="1">
    <source>
        <dbReference type="SAM" id="SignalP"/>
    </source>
</evidence>
<gene>
    <name evidence="2" type="ORF">DZ860_06610</name>
</gene>
<name>A0A3A6QJR0_9VIBR</name>
<dbReference type="OrthoDB" id="6197258at2"/>
<evidence type="ECO:0008006" key="4">
    <source>
        <dbReference type="Google" id="ProtNLM"/>
    </source>
</evidence>